<evidence type="ECO:0000256" key="4">
    <source>
        <dbReference type="ARBA" id="ARBA00022603"/>
    </source>
</evidence>
<evidence type="ECO:0000256" key="1">
    <source>
        <dbReference type="ARBA" id="ARBA00005879"/>
    </source>
</evidence>
<dbReference type="RefSeq" id="WP_244516716.1">
    <property type="nucleotide sequence ID" value="NZ_FNIL01000003.1"/>
</dbReference>
<gene>
    <name evidence="11" type="ORF">SAMN04488053_103196</name>
</gene>
<keyword evidence="5 11" id="KW-0808">Transferase</keyword>
<dbReference type="AlphaFoldDB" id="A0A1H0E3R8"/>
<protein>
    <recommendedName>
        <fullName evidence="3">Uroporphyrinogen-III C-methyltransferase</fullName>
        <ecNumber evidence="2">2.1.1.107</ecNumber>
    </recommendedName>
    <alternativeName>
        <fullName evidence="8">Uroporphyrinogen III methylase</fullName>
    </alternativeName>
</protein>
<keyword evidence="12" id="KW-1185">Reference proteome</keyword>
<dbReference type="SUPFAM" id="SSF69618">
    <property type="entry name" value="HemD-like"/>
    <property type="match status" value="1"/>
</dbReference>
<organism evidence="11 12">
    <name type="scientific">Alkalicoccus daliensis</name>
    <dbReference type="NCBI Taxonomy" id="745820"/>
    <lineage>
        <taxon>Bacteria</taxon>
        <taxon>Bacillati</taxon>
        <taxon>Bacillota</taxon>
        <taxon>Bacilli</taxon>
        <taxon>Bacillales</taxon>
        <taxon>Bacillaceae</taxon>
        <taxon>Alkalicoccus</taxon>
    </lineage>
</organism>
<dbReference type="InterPro" id="IPR006366">
    <property type="entry name" value="CobA/CysG_C"/>
</dbReference>
<feature type="domain" description="Tetrapyrrole biosynthesis uroporphyrinogen III synthase" evidence="10">
    <location>
        <begin position="264"/>
        <end position="358"/>
    </location>
</feature>
<dbReference type="GO" id="GO:0019354">
    <property type="term" value="P:siroheme biosynthetic process"/>
    <property type="evidence" value="ECO:0007669"/>
    <property type="project" value="InterPro"/>
</dbReference>
<evidence type="ECO:0000256" key="7">
    <source>
        <dbReference type="ARBA" id="ARBA00023244"/>
    </source>
</evidence>
<comment type="similarity">
    <text evidence="1">Belongs to the precorrin methyltransferase family.</text>
</comment>
<dbReference type="NCBIfam" id="NF004790">
    <property type="entry name" value="PRK06136.1"/>
    <property type="match status" value="1"/>
</dbReference>
<proteinExistence type="inferred from homology"/>
<evidence type="ECO:0000256" key="3">
    <source>
        <dbReference type="ARBA" id="ARBA00018323"/>
    </source>
</evidence>
<dbReference type="InterPro" id="IPR000878">
    <property type="entry name" value="4pyrrol_Mease"/>
</dbReference>
<accession>A0A1H0E3R8</accession>
<dbReference type="InterPro" id="IPR014776">
    <property type="entry name" value="4pyrrole_Mease_sub2"/>
</dbReference>
<dbReference type="STRING" id="745820.SAMN04488053_103196"/>
<keyword evidence="4 11" id="KW-0489">Methyltransferase</keyword>
<dbReference type="InterPro" id="IPR036108">
    <property type="entry name" value="4pyrrol_syn_uPrphyn_synt_sf"/>
</dbReference>
<dbReference type="Gene3D" id="3.40.1010.10">
    <property type="entry name" value="Cobalt-precorrin-4 Transmethylase, Domain 1"/>
    <property type="match status" value="1"/>
</dbReference>
<evidence type="ECO:0000259" key="10">
    <source>
        <dbReference type="Pfam" id="PF02602"/>
    </source>
</evidence>
<dbReference type="CDD" id="cd11642">
    <property type="entry name" value="SUMT"/>
    <property type="match status" value="1"/>
</dbReference>
<dbReference type="EC" id="2.1.1.107" evidence="2"/>
<reference evidence="12" key="1">
    <citation type="submission" date="2016-10" db="EMBL/GenBank/DDBJ databases">
        <authorList>
            <person name="Varghese N."/>
            <person name="Submissions S."/>
        </authorList>
    </citation>
    <scope>NUCLEOTIDE SEQUENCE [LARGE SCALE GENOMIC DNA]</scope>
    <source>
        <strain evidence="12">CGMCC 1.10369</strain>
    </source>
</reference>
<dbReference type="PANTHER" id="PTHR45790:SF3">
    <property type="entry name" value="S-ADENOSYL-L-METHIONINE-DEPENDENT UROPORPHYRINOGEN III METHYLTRANSFERASE, CHLOROPLASTIC"/>
    <property type="match status" value="1"/>
</dbReference>
<dbReference type="PANTHER" id="PTHR45790">
    <property type="entry name" value="SIROHEME SYNTHASE-RELATED"/>
    <property type="match status" value="1"/>
</dbReference>
<dbReference type="Proteomes" id="UP000198778">
    <property type="component" value="Unassembled WGS sequence"/>
</dbReference>
<keyword evidence="6" id="KW-0949">S-adenosyl-L-methionine</keyword>
<feature type="domain" description="Tetrapyrrole methylase" evidence="9">
    <location>
        <begin position="5"/>
        <end position="213"/>
    </location>
</feature>
<keyword evidence="7" id="KW-0627">Porphyrin biosynthesis</keyword>
<evidence type="ECO:0000256" key="6">
    <source>
        <dbReference type="ARBA" id="ARBA00022691"/>
    </source>
</evidence>
<dbReference type="NCBIfam" id="TIGR01469">
    <property type="entry name" value="cobA_cysG_Cterm"/>
    <property type="match status" value="1"/>
</dbReference>
<dbReference type="Pfam" id="PF00590">
    <property type="entry name" value="TP_methylase"/>
    <property type="match status" value="1"/>
</dbReference>
<dbReference type="InterPro" id="IPR035996">
    <property type="entry name" value="4pyrrol_Methylase_sf"/>
</dbReference>
<dbReference type="InterPro" id="IPR014777">
    <property type="entry name" value="4pyrrole_Mease_sub1"/>
</dbReference>
<dbReference type="EMBL" id="FNIL01000003">
    <property type="protein sequence ID" value="SDN77084.1"/>
    <property type="molecule type" value="Genomic_DNA"/>
</dbReference>
<evidence type="ECO:0000256" key="2">
    <source>
        <dbReference type="ARBA" id="ARBA00012162"/>
    </source>
</evidence>
<dbReference type="Pfam" id="PF02602">
    <property type="entry name" value="HEM4"/>
    <property type="match status" value="1"/>
</dbReference>
<evidence type="ECO:0000313" key="12">
    <source>
        <dbReference type="Proteomes" id="UP000198778"/>
    </source>
</evidence>
<evidence type="ECO:0000259" key="9">
    <source>
        <dbReference type="Pfam" id="PF00590"/>
    </source>
</evidence>
<sequence>MSGFVSFVGAGPGDIGLITEKGKESLAKADVVLYDRLANPRLLRLTPDSCELIYCGKLPDRHTMRQEKINEMLVELGNAGKFAVRLKGGDPSIFGRVAEEAAALKNAGISYEIVPGITSSIAAANYAGMPVTHRELSTSFTIRTGHTCQAVSTGPHDKDEHGDTIAYYMGVKNLEHHCQELIKQGFSPETKIAVIEWATTGKQRTVEGTLTSIGEKVKSHDIKNPAMTIIGEVVGLREELQWFEKKRMFGKRILVAKASAGESELEQYFLDQGAEAYAFPALKLQKEPLSPSWIQQILSAEKVLFAAPESVSILIKSLYEEGRDIRDLPRKLFCLSEKTRKVLEHAGLQSEKIASADAEMLQVGYQHKDNNIVTHSIQLDPRFAVIDQRLLEEESWETVIFPSISAVDWFLEGCCVYSSEHLREISFAAIGTRVKNYAVKKGFAHLDEEVQEELTKWQKNRTRPAVHNI</sequence>
<dbReference type="InterPro" id="IPR050161">
    <property type="entry name" value="Siro_Cobalamin_biosynth"/>
</dbReference>
<evidence type="ECO:0000313" key="11">
    <source>
        <dbReference type="EMBL" id="SDN77084.1"/>
    </source>
</evidence>
<dbReference type="Gene3D" id="3.30.950.10">
    <property type="entry name" value="Methyltransferase, Cobalt-precorrin-4 Transmethylase, Domain 2"/>
    <property type="match status" value="1"/>
</dbReference>
<evidence type="ECO:0000256" key="8">
    <source>
        <dbReference type="ARBA" id="ARBA00079776"/>
    </source>
</evidence>
<dbReference type="FunFam" id="3.30.950.10:FF:000001">
    <property type="entry name" value="Siroheme synthase"/>
    <property type="match status" value="1"/>
</dbReference>
<name>A0A1H0E3R8_9BACI</name>
<evidence type="ECO:0000256" key="5">
    <source>
        <dbReference type="ARBA" id="ARBA00022679"/>
    </source>
</evidence>
<dbReference type="FunFam" id="3.40.1010.10:FF:000001">
    <property type="entry name" value="Siroheme synthase"/>
    <property type="match status" value="1"/>
</dbReference>
<dbReference type="SUPFAM" id="SSF53790">
    <property type="entry name" value="Tetrapyrrole methylase"/>
    <property type="match status" value="1"/>
</dbReference>
<dbReference type="GO" id="GO:0004852">
    <property type="term" value="F:uroporphyrinogen-III synthase activity"/>
    <property type="evidence" value="ECO:0007669"/>
    <property type="project" value="InterPro"/>
</dbReference>
<dbReference type="InterPro" id="IPR003754">
    <property type="entry name" value="4pyrrol_synth_uPrphyn_synth"/>
</dbReference>
<dbReference type="GO" id="GO:0004851">
    <property type="term" value="F:uroporphyrin-III C-methyltransferase activity"/>
    <property type="evidence" value="ECO:0007669"/>
    <property type="project" value="UniProtKB-EC"/>
</dbReference>
<dbReference type="Gene3D" id="3.40.50.10090">
    <property type="match status" value="2"/>
</dbReference>
<dbReference type="GO" id="GO:0032259">
    <property type="term" value="P:methylation"/>
    <property type="evidence" value="ECO:0007669"/>
    <property type="project" value="UniProtKB-KW"/>
</dbReference>